<sequence>MLNFTNKLTKLIIAFSLLLFCGMSTKAQNRQIVLGQPDPRFNVRAESHFSTLGGWENYFFTVENKTSREYRMVIKVDMELACVGRKSFTIGVNGTVHLPPNGVFKPSQDYDHTVNSPDSKNFKDCRLPDNAGGFTLVKSVSYTISDVQDLTQIAENKASSEKAAAQKANAVSQTTATSNTVRTTQTNASAAGHPATTGTPTTATTSNSGSKTGTVNNNQPQQAPPTEAQRQVETARTLAEIERQRNEKQAEVQKMSDAITSTGTMFGDAIRADAAAKAAREERQERLDALDRQKGSLIYQQNIEKAQTGDETAISQIIYAQRLMGYGFEDFATQMVTKFNSSTARTALIGHYKSIMSGYKAESKAHLSKGIGFLVLTGLGTAGLMYLSNEAIENDGVNSSDSDTYTYAAAGVAIVGTIVSIAQFGKVGYKYKPGYLNAESKLRKLESAQTLSFAPVYNLRNNTVGVALRLNF</sequence>
<organism evidence="4 5">
    <name type="scientific">Mucilaginibacter boryungensis</name>
    <dbReference type="NCBI Taxonomy" id="768480"/>
    <lineage>
        <taxon>Bacteria</taxon>
        <taxon>Pseudomonadati</taxon>
        <taxon>Bacteroidota</taxon>
        <taxon>Sphingobacteriia</taxon>
        <taxon>Sphingobacteriales</taxon>
        <taxon>Sphingobacteriaceae</taxon>
        <taxon>Mucilaginibacter</taxon>
    </lineage>
</organism>
<evidence type="ECO:0000256" key="3">
    <source>
        <dbReference type="SAM" id="SignalP"/>
    </source>
</evidence>
<feature type="signal peptide" evidence="3">
    <location>
        <begin position="1"/>
        <end position="26"/>
    </location>
</feature>
<keyword evidence="2" id="KW-1133">Transmembrane helix</keyword>
<feature type="compositionally biased region" description="Polar residues" evidence="1">
    <location>
        <begin position="207"/>
        <end position="221"/>
    </location>
</feature>
<evidence type="ECO:0000256" key="2">
    <source>
        <dbReference type="SAM" id="Phobius"/>
    </source>
</evidence>
<reference evidence="4 5" key="1">
    <citation type="submission" date="2020-10" db="EMBL/GenBank/DDBJ databases">
        <title>Mucilaginibacter mali sp. nov., isolated from rhizosphere soil of apple orchard.</title>
        <authorList>
            <person name="Lee J.-S."/>
            <person name="Kim H.S."/>
            <person name="Kim J.-S."/>
        </authorList>
    </citation>
    <scope>NUCLEOTIDE SEQUENCE [LARGE SCALE GENOMIC DNA]</scope>
    <source>
        <strain evidence="4 5">KCTC 23157</strain>
    </source>
</reference>
<keyword evidence="2" id="KW-0472">Membrane</keyword>
<proteinExistence type="predicted"/>
<keyword evidence="5" id="KW-1185">Reference proteome</keyword>
<comment type="caution">
    <text evidence="4">The sequence shown here is derived from an EMBL/GenBank/DDBJ whole genome shotgun (WGS) entry which is preliminary data.</text>
</comment>
<dbReference type="RefSeq" id="WP_194105302.1">
    <property type="nucleotide sequence ID" value="NZ_JADFFM010000001.1"/>
</dbReference>
<feature type="compositionally biased region" description="Low complexity" evidence="1">
    <location>
        <begin position="188"/>
        <end position="206"/>
    </location>
</feature>
<evidence type="ECO:0000313" key="4">
    <source>
        <dbReference type="EMBL" id="MBE9665921.1"/>
    </source>
</evidence>
<feature type="transmembrane region" description="Helical" evidence="2">
    <location>
        <begin position="405"/>
        <end position="425"/>
    </location>
</feature>
<keyword evidence="2" id="KW-0812">Transmembrane</keyword>
<keyword evidence="3" id="KW-0732">Signal</keyword>
<accession>A0ABR9XFC9</accession>
<protein>
    <submittedName>
        <fullName evidence="4">Uncharacterized protein</fullName>
    </submittedName>
</protein>
<name>A0ABR9XFC9_9SPHI</name>
<dbReference type="Proteomes" id="UP000632774">
    <property type="component" value="Unassembled WGS sequence"/>
</dbReference>
<evidence type="ECO:0000256" key="1">
    <source>
        <dbReference type="SAM" id="MobiDB-lite"/>
    </source>
</evidence>
<gene>
    <name evidence="4" type="ORF">IRJ18_06075</name>
</gene>
<feature type="compositionally biased region" description="Polar residues" evidence="1">
    <location>
        <begin position="174"/>
        <end position="187"/>
    </location>
</feature>
<feature type="region of interest" description="Disordered" evidence="1">
    <location>
        <begin position="169"/>
        <end position="234"/>
    </location>
</feature>
<feature type="chain" id="PRO_5045165469" evidence="3">
    <location>
        <begin position="27"/>
        <end position="472"/>
    </location>
</feature>
<dbReference type="EMBL" id="JADFFM010000001">
    <property type="protein sequence ID" value="MBE9665921.1"/>
    <property type="molecule type" value="Genomic_DNA"/>
</dbReference>
<evidence type="ECO:0000313" key="5">
    <source>
        <dbReference type="Proteomes" id="UP000632774"/>
    </source>
</evidence>